<protein>
    <submittedName>
        <fullName evidence="1">Transposon Ty3-I Gag-Pol polyprotein</fullName>
    </submittedName>
</protein>
<evidence type="ECO:0000313" key="1">
    <source>
        <dbReference type="EMBL" id="GFU23254.1"/>
    </source>
</evidence>
<dbReference type="EMBL" id="BMAW01127929">
    <property type="protein sequence ID" value="GFU23254.1"/>
    <property type="molecule type" value="Genomic_DNA"/>
</dbReference>
<organism evidence="1 2">
    <name type="scientific">Nephila pilipes</name>
    <name type="common">Giant wood spider</name>
    <name type="synonym">Nephila maculata</name>
    <dbReference type="NCBI Taxonomy" id="299642"/>
    <lineage>
        <taxon>Eukaryota</taxon>
        <taxon>Metazoa</taxon>
        <taxon>Ecdysozoa</taxon>
        <taxon>Arthropoda</taxon>
        <taxon>Chelicerata</taxon>
        <taxon>Arachnida</taxon>
        <taxon>Araneae</taxon>
        <taxon>Araneomorphae</taxon>
        <taxon>Entelegynae</taxon>
        <taxon>Araneoidea</taxon>
        <taxon>Nephilidae</taxon>
        <taxon>Nephila</taxon>
    </lineage>
</organism>
<comment type="caution">
    <text evidence="1">The sequence shown here is derived from an EMBL/GenBank/DDBJ whole genome shotgun (WGS) entry which is preliminary data.</text>
</comment>
<sequence length="111" mass="12465">MLNKTGEISDRILEVTPVPMKIHAKNSNFLEENLLGPPIVEKPRILAPEGLKVVKAEFQNMIQLGQLRPSGSNYTYPLLMVPKKGILEWRRIGDLSTLNVQTVKENALFLA</sequence>
<reference evidence="1" key="1">
    <citation type="submission" date="2020-08" db="EMBL/GenBank/DDBJ databases">
        <title>Multicomponent nature underlies the extraordinary mechanical properties of spider dragline silk.</title>
        <authorList>
            <person name="Kono N."/>
            <person name="Nakamura H."/>
            <person name="Mori M."/>
            <person name="Yoshida Y."/>
            <person name="Ohtoshi R."/>
            <person name="Malay A.D."/>
            <person name="Moran D.A.P."/>
            <person name="Tomita M."/>
            <person name="Numata K."/>
            <person name="Arakawa K."/>
        </authorList>
    </citation>
    <scope>NUCLEOTIDE SEQUENCE</scope>
</reference>
<gene>
    <name evidence="1" type="primary">TY3B-I_749</name>
    <name evidence="1" type="ORF">NPIL_501301</name>
</gene>
<keyword evidence="2" id="KW-1185">Reference proteome</keyword>
<dbReference type="Proteomes" id="UP000887013">
    <property type="component" value="Unassembled WGS sequence"/>
</dbReference>
<dbReference type="Gene3D" id="3.10.10.10">
    <property type="entry name" value="HIV Type 1 Reverse Transcriptase, subunit A, domain 1"/>
    <property type="match status" value="1"/>
</dbReference>
<evidence type="ECO:0000313" key="2">
    <source>
        <dbReference type="Proteomes" id="UP000887013"/>
    </source>
</evidence>
<proteinExistence type="predicted"/>
<dbReference type="InterPro" id="IPR043502">
    <property type="entry name" value="DNA/RNA_pol_sf"/>
</dbReference>
<dbReference type="AlphaFoldDB" id="A0A8X6ULV7"/>
<dbReference type="GO" id="GO:0071897">
    <property type="term" value="P:DNA biosynthetic process"/>
    <property type="evidence" value="ECO:0007669"/>
    <property type="project" value="UniProtKB-ARBA"/>
</dbReference>
<name>A0A8X6ULV7_NEPPI</name>
<dbReference type="SUPFAM" id="SSF56672">
    <property type="entry name" value="DNA/RNA polymerases"/>
    <property type="match status" value="1"/>
</dbReference>
<dbReference type="OrthoDB" id="6932368at2759"/>
<accession>A0A8X6ULV7</accession>